<keyword evidence="7" id="KW-0274">FAD</keyword>
<dbReference type="PRINTS" id="PR00757">
    <property type="entry name" value="AMINEOXDASEF"/>
</dbReference>
<keyword evidence="4 7" id="KW-0560">Oxidoreductase</keyword>
<name>A0A8B7YLV9_ACAPL</name>
<comment type="catalytic activity">
    <reaction evidence="5">
        <text>a secondary aliphatic amine + O2 + H2O = a primary amine + an aldehyde + H2O2</text>
        <dbReference type="Rhea" id="RHEA:26414"/>
        <dbReference type="ChEBI" id="CHEBI:15377"/>
        <dbReference type="ChEBI" id="CHEBI:15379"/>
        <dbReference type="ChEBI" id="CHEBI:16240"/>
        <dbReference type="ChEBI" id="CHEBI:17478"/>
        <dbReference type="ChEBI" id="CHEBI:58855"/>
        <dbReference type="ChEBI" id="CHEBI:65296"/>
        <dbReference type="EC" id="1.4.3.4"/>
    </reaction>
</comment>
<comment type="similarity">
    <text evidence="3 7">Belongs to the flavin monoamine oxidase family.</text>
</comment>
<dbReference type="Proteomes" id="UP000694845">
    <property type="component" value="Unplaced"/>
</dbReference>
<sequence length="252" mass="27689">MEASFSLNPISKSSADWDVLVIGAGVAGLTTAYRLLQEKADCRVLVLEAKDRVGGRTLSTELQGAHGKDVWDLGGQWVGNTQHHLLWLMEELGLEKYPQYTTGKKLMLLGNKGIRSYKSSIPSMSLFGLINLHNFMTLTDRLASSIPLDSPMTRHNAAALDGTTMHTLLWDTVTMQEVWDAVKVSAAIINGASPRMMSVMYFMHYVSSAGGIKNLIEAEGDSNNSFRIKVLHAYLSFPSGPPPPLYPYFPPS</sequence>
<dbReference type="AlphaFoldDB" id="A0A8B7YLV9"/>
<proteinExistence type="inferred from homology"/>
<dbReference type="InterPro" id="IPR036188">
    <property type="entry name" value="FAD/NAD-bd_sf"/>
</dbReference>
<evidence type="ECO:0000256" key="7">
    <source>
        <dbReference type="RuleBase" id="RU362067"/>
    </source>
</evidence>
<dbReference type="GO" id="GO:0008131">
    <property type="term" value="F:primary methylamine oxidase activity"/>
    <property type="evidence" value="ECO:0007669"/>
    <property type="project" value="UniProtKB-ARBA"/>
</dbReference>
<evidence type="ECO:0000256" key="5">
    <source>
        <dbReference type="ARBA" id="ARBA00048448"/>
    </source>
</evidence>
<evidence type="ECO:0000256" key="1">
    <source>
        <dbReference type="ARBA" id="ARBA00001974"/>
    </source>
</evidence>
<feature type="domain" description="Amine oxidase" evidence="8">
    <location>
        <begin position="26"/>
        <end position="125"/>
    </location>
</feature>
<dbReference type="KEGG" id="aplc:110980893"/>
<dbReference type="InterPro" id="IPR050703">
    <property type="entry name" value="Flavin_MAO"/>
</dbReference>
<dbReference type="RefSeq" id="XP_022093642.1">
    <property type="nucleotide sequence ID" value="XM_022237950.1"/>
</dbReference>
<comment type="subcellular location">
    <subcellularLocation>
        <location evidence="2">Mitochondrion outer membrane</location>
        <topology evidence="2">Single-pass type IV membrane protein</topology>
        <orientation evidence="2">Cytoplasmic side</orientation>
    </subcellularLocation>
</comment>
<dbReference type="InterPro" id="IPR001613">
    <property type="entry name" value="Flavin_amine_oxidase"/>
</dbReference>
<dbReference type="InterPro" id="IPR002937">
    <property type="entry name" value="Amino_oxidase"/>
</dbReference>
<dbReference type="SUPFAM" id="SSF51905">
    <property type="entry name" value="FAD/NAD(P)-binding domain"/>
    <property type="match status" value="1"/>
</dbReference>
<evidence type="ECO:0000256" key="6">
    <source>
        <dbReference type="PIRSR" id="PIRSR601613-1"/>
    </source>
</evidence>
<evidence type="ECO:0000256" key="3">
    <source>
        <dbReference type="ARBA" id="ARBA00005995"/>
    </source>
</evidence>
<evidence type="ECO:0000256" key="4">
    <source>
        <dbReference type="ARBA" id="ARBA00023002"/>
    </source>
</evidence>
<dbReference type="PANTHER" id="PTHR43563:SF14">
    <property type="entry name" value="AMINE OXIDASE"/>
    <property type="match status" value="1"/>
</dbReference>
<organism evidence="9 11">
    <name type="scientific">Acanthaster planci</name>
    <name type="common">Crown-of-thorns starfish</name>
    <dbReference type="NCBI Taxonomy" id="133434"/>
    <lineage>
        <taxon>Eukaryota</taxon>
        <taxon>Metazoa</taxon>
        <taxon>Echinodermata</taxon>
        <taxon>Eleutherozoa</taxon>
        <taxon>Asterozoa</taxon>
        <taxon>Asteroidea</taxon>
        <taxon>Valvatacea</taxon>
        <taxon>Valvatida</taxon>
        <taxon>Acanthasteridae</taxon>
        <taxon>Acanthaster</taxon>
    </lineage>
</organism>
<dbReference type="EC" id="1.4.3.-" evidence="7"/>
<feature type="binding site" evidence="6">
    <location>
        <begin position="48"/>
        <end position="49"/>
    </location>
    <ligand>
        <name>FAD</name>
        <dbReference type="ChEBI" id="CHEBI:57692"/>
    </ligand>
</feature>
<evidence type="ECO:0000256" key="2">
    <source>
        <dbReference type="ARBA" id="ARBA00004362"/>
    </source>
</evidence>
<keyword evidence="9" id="KW-1185">Reference proteome</keyword>
<dbReference type="GeneID" id="110980893"/>
<dbReference type="RefSeq" id="XP_022093641.1">
    <property type="nucleotide sequence ID" value="XM_022237949.1"/>
</dbReference>
<gene>
    <name evidence="10 11" type="primary">LOC110980893</name>
</gene>
<comment type="cofactor">
    <cofactor evidence="1 7">
        <name>FAD</name>
        <dbReference type="ChEBI" id="CHEBI:57692"/>
    </cofactor>
</comment>
<dbReference type="OrthoDB" id="7777654at2759"/>
<dbReference type="Pfam" id="PF01593">
    <property type="entry name" value="Amino_oxidase"/>
    <property type="match status" value="1"/>
</dbReference>
<protein>
    <recommendedName>
        <fullName evidence="7">Amine oxidase</fullName>
        <ecNumber evidence="7">1.4.3.-</ecNumber>
    </recommendedName>
</protein>
<dbReference type="GO" id="GO:0097621">
    <property type="term" value="F:monoamine oxidase activity"/>
    <property type="evidence" value="ECO:0007669"/>
    <property type="project" value="UniProtKB-EC"/>
</dbReference>
<reference evidence="10 11" key="1">
    <citation type="submission" date="2025-04" db="UniProtKB">
        <authorList>
            <consortium name="RefSeq"/>
        </authorList>
    </citation>
    <scope>IDENTIFICATION</scope>
</reference>
<evidence type="ECO:0000313" key="10">
    <source>
        <dbReference type="RefSeq" id="XP_022093641.1"/>
    </source>
</evidence>
<evidence type="ECO:0000313" key="11">
    <source>
        <dbReference type="RefSeq" id="XP_022093642.1"/>
    </source>
</evidence>
<keyword evidence="7" id="KW-0285">Flavoprotein</keyword>
<accession>A0A8B7YLV9</accession>
<dbReference type="Gene3D" id="3.50.50.60">
    <property type="entry name" value="FAD/NAD(P)-binding domain"/>
    <property type="match status" value="1"/>
</dbReference>
<dbReference type="GO" id="GO:0005741">
    <property type="term" value="C:mitochondrial outer membrane"/>
    <property type="evidence" value="ECO:0007669"/>
    <property type="project" value="UniProtKB-SubCell"/>
</dbReference>
<evidence type="ECO:0000313" key="9">
    <source>
        <dbReference type="Proteomes" id="UP000694845"/>
    </source>
</evidence>
<evidence type="ECO:0000259" key="8">
    <source>
        <dbReference type="Pfam" id="PF01593"/>
    </source>
</evidence>
<dbReference type="PANTHER" id="PTHR43563">
    <property type="entry name" value="AMINE OXIDASE"/>
    <property type="match status" value="1"/>
</dbReference>